<gene>
    <name evidence="2" type="ORF">PTD2_13359</name>
</gene>
<dbReference type="SUPFAM" id="SSF75011">
    <property type="entry name" value="3-carboxy-cis,cis-mucoante lactonizing enzyme"/>
    <property type="match status" value="1"/>
</dbReference>
<evidence type="ECO:0000313" key="3">
    <source>
        <dbReference type="Proteomes" id="UP000006201"/>
    </source>
</evidence>
<dbReference type="InterPro" id="IPR052956">
    <property type="entry name" value="Mesenchyme-surface_protein"/>
</dbReference>
<dbReference type="NCBIfam" id="NF038117">
    <property type="entry name" value="choice_anch_I"/>
    <property type="match status" value="1"/>
</dbReference>
<evidence type="ECO:0000313" key="2">
    <source>
        <dbReference type="EMBL" id="EAR29810.1"/>
    </source>
</evidence>
<dbReference type="STRING" id="87626.PTD2_13359"/>
<protein>
    <submittedName>
        <fullName evidence="2">Putative alkaline phosphatase</fullName>
    </submittedName>
</protein>
<dbReference type="InterPro" id="IPR055188">
    <property type="entry name" value="Choice_anch_I"/>
</dbReference>
<dbReference type="InterPro" id="IPR015943">
    <property type="entry name" value="WD40/YVTN_repeat-like_dom_sf"/>
</dbReference>
<accession>A4C756</accession>
<name>A4C756_9GAMM</name>
<dbReference type="eggNOG" id="COG3391">
    <property type="taxonomic scope" value="Bacteria"/>
</dbReference>
<dbReference type="Proteomes" id="UP000006201">
    <property type="component" value="Unassembled WGS sequence"/>
</dbReference>
<proteinExistence type="predicted"/>
<keyword evidence="3" id="KW-1185">Reference proteome</keyword>
<comment type="caution">
    <text evidence="2">The sequence shown here is derived from an EMBL/GenBank/DDBJ whole genome shotgun (WGS) entry which is preliminary data.</text>
</comment>
<dbReference type="PANTHER" id="PTHR46928">
    <property type="entry name" value="MESENCHYME-SPECIFIC CELL SURFACE GLYCOPROTEIN"/>
    <property type="match status" value="1"/>
</dbReference>
<dbReference type="EMBL" id="AAOH01000002">
    <property type="protein sequence ID" value="EAR29810.1"/>
    <property type="molecule type" value="Genomic_DNA"/>
</dbReference>
<sequence>MPKICHTNGIKMSFKDVLLVALILTIRMLDMYKKSIIALSLLTLLSGCSLEGDDGAAGAKGATGETGATGSAGETGATGKNNNGLYDIHLVGRAVLNAQSPEGAAEIVAYQASKQWIYAINSSGSKPSVEIMAAANLDAQTLVKNNEGVITNTNLVPAISIDLSLNTPGDANSIAISSDDKLLAVAMAAAQTGVAGQIAFYDISGDSPAFIRNVTVGYLPDMVTFTPDNSKVVVANEGEPAGDYSVDPEGSVSIISIVNGAPAETATTLSLSGFNDKQAELVAQGVVFANPTGRTIKGKVINTSVAMDLEPEYITISTDSKTAYVTVQENNALLIVDLENNTLKLQGLGFKDWSQLDFDASDKDGGVHFKKYPGLYGMYQPDTIASYRWQGAEFLITANEGDGREYFFATEDEASCLNQGGIEFDAEAGCLAYIDEIRVKDLDLADNFSYLNNNNDDIGRLKVTTVLGDKDQDGRYESLYTYGARSFTIWDSNGLVVFDSGDQIDRITASIHGAAFNNDEDTNEGDTRSDAKGAEPEALAIGKVGDRTLAFIGLERMGGVLVYDVTNPYNAQFIDYFINRGLVEGADPTGDLAPEGMKFVSADHSPTGKALLIIGNEISGSVAVWQIAEK</sequence>
<reference evidence="2 3" key="1">
    <citation type="submission" date="2006-02" db="EMBL/GenBank/DDBJ databases">
        <authorList>
            <person name="Moran M.A."/>
            <person name="Kjelleberg S."/>
            <person name="Egan S."/>
            <person name="Saunders N."/>
            <person name="Thomas T."/>
            <person name="Ferriera S."/>
            <person name="Johnson J."/>
            <person name="Kravitz S."/>
            <person name="Halpern A."/>
            <person name="Remington K."/>
            <person name="Beeson K."/>
            <person name="Tran B."/>
            <person name="Rogers Y.-H."/>
            <person name="Friedman R."/>
            <person name="Venter J.C."/>
        </authorList>
    </citation>
    <scope>NUCLEOTIDE SEQUENCE [LARGE SCALE GENOMIC DNA]</scope>
    <source>
        <strain evidence="2 3">D2</strain>
    </source>
</reference>
<dbReference type="AlphaFoldDB" id="A4C756"/>
<organism evidence="2 3">
    <name type="scientific">Pseudoalteromonas tunicata D2</name>
    <dbReference type="NCBI Taxonomy" id="87626"/>
    <lineage>
        <taxon>Bacteria</taxon>
        <taxon>Pseudomonadati</taxon>
        <taxon>Pseudomonadota</taxon>
        <taxon>Gammaproteobacteria</taxon>
        <taxon>Alteromonadales</taxon>
        <taxon>Pseudoalteromonadaceae</taxon>
        <taxon>Pseudoalteromonas</taxon>
    </lineage>
</organism>
<dbReference type="Gene3D" id="2.130.10.10">
    <property type="entry name" value="YVTN repeat-like/Quinoprotein amine dehydrogenase"/>
    <property type="match status" value="1"/>
</dbReference>
<evidence type="ECO:0000259" key="1">
    <source>
        <dbReference type="Pfam" id="PF22494"/>
    </source>
</evidence>
<feature type="domain" description="Choice-of-anchor I" evidence="1">
    <location>
        <begin position="102"/>
        <end position="627"/>
    </location>
</feature>
<dbReference type="PANTHER" id="PTHR46928:SF1">
    <property type="entry name" value="MESENCHYME-SPECIFIC CELL SURFACE GLYCOPROTEIN"/>
    <property type="match status" value="1"/>
</dbReference>
<dbReference type="HOGENOM" id="CLU_020353_0_0_6"/>
<dbReference type="Pfam" id="PF22494">
    <property type="entry name" value="choice_anch_I"/>
    <property type="match status" value="1"/>
</dbReference>